<dbReference type="AlphaFoldDB" id="A0A8J3L4L5"/>
<dbReference type="EMBL" id="BONJ01000009">
    <property type="protein sequence ID" value="GIG14273.1"/>
    <property type="molecule type" value="Genomic_DNA"/>
</dbReference>
<comment type="caution">
    <text evidence="1">The sequence shown here is derived from an EMBL/GenBank/DDBJ whole genome shotgun (WGS) entry which is preliminary data.</text>
</comment>
<organism evidence="1 2">
    <name type="scientific">Catellatospora methionotrophica</name>
    <dbReference type="NCBI Taxonomy" id="121620"/>
    <lineage>
        <taxon>Bacteria</taxon>
        <taxon>Bacillati</taxon>
        <taxon>Actinomycetota</taxon>
        <taxon>Actinomycetes</taxon>
        <taxon>Micromonosporales</taxon>
        <taxon>Micromonosporaceae</taxon>
        <taxon>Catellatospora</taxon>
    </lineage>
</organism>
<proteinExistence type="predicted"/>
<dbReference type="Proteomes" id="UP000660339">
    <property type="component" value="Unassembled WGS sequence"/>
</dbReference>
<keyword evidence="2" id="KW-1185">Reference proteome</keyword>
<accession>A0A8J3L4L5</accession>
<sequence>MDPSTSLATIACLAAPVVTLGYAVTCAARPFKPCPRCRATGWRAAPLRRVRQCGRCRTTGHVPRRGVKVYNHLRRFSRSLR</sequence>
<reference evidence="1" key="1">
    <citation type="submission" date="2021-01" db="EMBL/GenBank/DDBJ databases">
        <title>Whole genome shotgun sequence of Catellatospora methionotrophica NBRC 14553.</title>
        <authorList>
            <person name="Komaki H."/>
            <person name="Tamura T."/>
        </authorList>
    </citation>
    <scope>NUCLEOTIDE SEQUENCE</scope>
    <source>
        <strain evidence="1">NBRC 14553</strain>
    </source>
</reference>
<gene>
    <name evidence="1" type="ORF">Cme02nite_26050</name>
</gene>
<name>A0A8J3L4L5_9ACTN</name>
<protein>
    <submittedName>
        <fullName evidence="1">Uncharacterized protein</fullName>
    </submittedName>
</protein>
<evidence type="ECO:0000313" key="1">
    <source>
        <dbReference type="EMBL" id="GIG14273.1"/>
    </source>
</evidence>
<dbReference type="RefSeq" id="WP_166381575.1">
    <property type="nucleotide sequence ID" value="NZ_BAAATT010000001.1"/>
</dbReference>
<evidence type="ECO:0000313" key="2">
    <source>
        <dbReference type="Proteomes" id="UP000660339"/>
    </source>
</evidence>